<accession>A0ABN6XX60</accession>
<proteinExistence type="predicted"/>
<gene>
    <name evidence="1" type="ORF">GCM10025867_04860</name>
</gene>
<keyword evidence="2" id="KW-1185">Reference proteome</keyword>
<organism evidence="1 2">
    <name type="scientific">Frondihabitans sucicola</name>
    <dbReference type="NCBI Taxonomy" id="1268041"/>
    <lineage>
        <taxon>Bacteria</taxon>
        <taxon>Bacillati</taxon>
        <taxon>Actinomycetota</taxon>
        <taxon>Actinomycetes</taxon>
        <taxon>Micrococcales</taxon>
        <taxon>Microbacteriaceae</taxon>
        <taxon>Frondihabitans</taxon>
    </lineage>
</organism>
<dbReference type="Proteomes" id="UP001321486">
    <property type="component" value="Chromosome"/>
</dbReference>
<evidence type="ECO:0000313" key="2">
    <source>
        <dbReference type="Proteomes" id="UP001321486"/>
    </source>
</evidence>
<dbReference type="EMBL" id="AP027732">
    <property type="protein sequence ID" value="BDZ48245.1"/>
    <property type="molecule type" value="Genomic_DNA"/>
</dbReference>
<name>A0ABN6XX60_9MICO</name>
<reference evidence="2" key="1">
    <citation type="journal article" date="2019" name="Int. J. Syst. Evol. Microbiol.">
        <title>The Global Catalogue of Microorganisms (GCM) 10K type strain sequencing project: providing services to taxonomists for standard genome sequencing and annotation.</title>
        <authorList>
            <consortium name="The Broad Institute Genomics Platform"/>
            <consortium name="The Broad Institute Genome Sequencing Center for Infectious Disease"/>
            <person name="Wu L."/>
            <person name="Ma J."/>
        </authorList>
    </citation>
    <scope>NUCLEOTIDE SEQUENCE [LARGE SCALE GENOMIC DNA]</scope>
    <source>
        <strain evidence="2">NBRC 108728</strain>
    </source>
</reference>
<sequence length="94" mass="9610">MVSSRFAETALVDVLSARRDVSGVSVAAYQLKGEPALKLRLRLTAGSSPSAAVEAASVAVRGLDLVLGTGRPLPVLLEVTGASPARPGADSRVR</sequence>
<protein>
    <submittedName>
        <fullName evidence="1">Uncharacterized protein</fullName>
    </submittedName>
</protein>
<evidence type="ECO:0000313" key="1">
    <source>
        <dbReference type="EMBL" id="BDZ48245.1"/>
    </source>
</evidence>